<keyword evidence="2" id="KW-1185">Reference proteome</keyword>
<dbReference type="Proteomes" id="UP001375743">
    <property type="component" value="Unassembled WGS sequence"/>
</dbReference>
<accession>A0ABU8XXK3</accession>
<proteinExistence type="predicted"/>
<reference evidence="1 2" key="1">
    <citation type="submission" date="2024-01" db="EMBL/GenBank/DDBJ databases">
        <title>Multi-omics insights into the function and evolution of sodium benzoate biodegradation pathways in Benzoatithermus flavus gen. nov., sp. nov. from hot spring.</title>
        <authorList>
            <person name="Hu C.-J."/>
            <person name="Li W.-J."/>
        </authorList>
    </citation>
    <scope>NUCLEOTIDE SEQUENCE [LARGE SCALE GENOMIC DNA]</scope>
    <source>
        <strain evidence="1 2">SYSU G07066</strain>
    </source>
</reference>
<sequence>MDNIVEQPRTEIVDLASEPLLACESLLMASLVATEDGYAVELGRRPVDEEGVHPAYKPVRLDLASLPRVRRLAEDAAILVPGLVLAWGDMMLLAEDGDIDATVSCAKGELPWFSLVQGGGEGLVTMPAREADALARLLRDTERQLADRGLAALDRSLAH</sequence>
<dbReference type="RefSeq" id="WP_418161788.1">
    <property type="nucleotide sequence ID" value="NZ_JBBLZC010000038.1"/>
</dbReference>
<evidence type="ECO:0000313" key="2">
    <source>
        <dbReference type="Proteomes" id="UP001375743"/>
    </source>
</evidence>
<evidence type="ECO:0000313" key="1">
    <source>
        <dbReference type="EMBL" id="MEK0085942.1"/>
    </source>
</evidence>
<name>A0ABU8XXK3_9PROT</name>
<protein>
    <submittedName>
        <fullName evidence="1">Uncharacterized protein</fullName>
    </submittedName>
</protein>
<organism evidence="1 2">
    <name type="scientific">Benzoatithermus flavus</name>
    <dbReference type="NCBI Taxonomy" id="3108223"/>
    <lineage>
        <taxon>Bacteria</taxon>
        <taxon>Pseudomonadati</taxon>
        <taxon>Pseudomonadota</taxon>
        <taxon>Alphaproteobacteria</taxon>
        <taxon>Geminicoccales</taxon>
        <taxon>Geminicoccaceae</taxon>
        <taxon>Benzoatithermus</taxon>
    </lineage>
</organism>
<gene>
    <name evidence="1" type="ORF">U1T56_22530</name>
</gene>
<dbReference type="EMBL" id="JBBLZC010000038">
    <property type="protein sequence ID" value="MEK0085942.1"/>
    <property type="molecule type" value="Genomic_DNA"/>
</dbReference>
<comment type="caution">
    <text evidence="1">The sequence shown here is derived from an EMBL/GenBank/DDBJ whole genome shotgun (WGS) entry which is preliminary data.</text>
</comment>